<feature type="compositionally biased region" description="Basic and acidic residues" evidence="1">
    <location>
        <begin position="362"/>
        <end position="387"/>
    </location>
</feature>
<organism evidence="2 3">
    <name type="scientific">Diplodia corticola</name>
    <dbReference type="NCBI Taxonomy" id="236234"/>
    <lineage>
        <taxon>Eukaryota</taxon>
        <taxon>Fungi</taxon>
        <taxon>Dikarya</taxon>
        <taxon>Ascomycota</taxon>
        <taxon>Pezizomycotina</taxon>
        <taxon>Dothideomycetes</taxon>
        <taxon>Dothideomycetes incertae sedis</taxon>
        <taxon>Botryosphaeriales</taxon>
        <taxon>Botryosphaeriaceae</taxon>
        <taxon>Diplodia</taxon>
    </lineage>
</organism>
<dbReference type="RefSeq" id="XP_020128789.1">
    <property type="nucleotide sequence ID" value="XM_020274988.1"/>
</dbReference>
<accession>A0A1J9QVX4</accession>
<feature type="compositionally biased region" description="Polar residues" evidence="1">
    <location>
        <begin position="1"/>
        <end position="10"/>
    </location>
</feature>
<dbReference type="GeneID" id="31015249"/>
<feature type="compositionally biased region" description="Polar residues" evidence="1">
    <location>
        <begin position="20"/>
        <end position="29"/>
    </location>
</feature>
<feature type="compositionally biased region" description="Basic and acidic residues" evidence="1">
    <location>
        <begin position="87"/>
        <end position="117"/>
    </location>
</feature>
<dbReference type="PANTHER" id="PTHR34776">
    <property type="entry name" value="F17F16.3 PROTEIN"/>
    <property type="match status" value="1"/>
</dbReference>
<dbReference type="Proteomes" id="UP000183809">
    <property type="component" value="Unassembled WGS sequence"/>
</dbReference>
<gene>
    <name evidence="2" type="ORF">BKCO1_37000111</name>
</gene>
<dbReference type="PANTHER" id="PTHR34776:SF1">
    <property type="entry name" value="F17F16.3 PROTEIN"/>
    <property type="match status" value="1"/>
</dbReference>
<protein>
    <recommendedName>
        <fullName evidence="4">BTB domain transcription factor</fullName>
    </recommendedName>
</protein>
<dbReference type="AlphaFoldDB" id="A0A1J9QVX4"/>
<name>A0A1J9QVX4_9PEZI</name>
<dbReference type="STRING" id="236234.A0A1J9QVX4"/>
<reference evidence="2 3" key="1">
    <citation type="submission" date="2016-10" db="EMBL/GenBank/DDBJ databases">
        <title>Proteomics and genomics reveal pathogen-plant mechanisms compatible with a hemibiotrophic lifestyle of Diplodia corticola.</title>
        <authorList>
            <person name="Fernandes I."/>
            <person name="De Jonge R."/>
            <person name="Van De Peer Y."/>
            <person name="Devreese B."/>
            <person name="Alves A."/>
            <person name="Esteves A.C."/>
        </authorList>
    </citation>
    <scope>NUCLEOTIDE SEQUENCE [LARGE SCALE GENOMIC DNA]</scope>
    <source>
        <strain evidence="2 3">CBS 112549</strain>
    </source>
</reference>
<evidence type="ECO:0008006" key="4">
    <source>
        <dbReference type="Google" id="ProtNLM"/>
    </source>
</evidence>
<evidence type="ECO:0000256" key="1">
    <source>
        <dbReference type="SAM" id="MobiDB-lite"/>
    </source>
</evidence>
<feature type="region of interest" description="Disordered" evidence="1">
    <location>
        <begin position="1"/>
        <end position="139"/>
    </location>
</feature>
<evidence type="ECO:0000313" key="2">
    <source>
        <dbReference type="EMBL" id="OJD32529.1"/>
    </source>
</evidence>
<comment type="caution">
    <text evidence="2">The sequence shown here is derived from an EMBL/GenBank/DDBJ whole genome shotgun (WGS) entry which is preliminary data.</text>
</comment>
<feature type="region of interest" description="Disordered" evidence="1">
    <location>
        <begin position="356"/>
        <end position="387"/>
    </location>
</feature>
<sequence>MVSSTRQSTRLAEKGENEPTVEQEQTSPKGTKRKADAASPKKGRGSKKAEPEKKQKTLEETIEDAGAPDDVDMIQAGKAVETTNKNAESKGEEAAQDSKQESTEQESAQKEDQKVEEIESSTTDTGGAVKHDSEREQKVPTNIVEKGVIYFFTRKRVGVEDAEGPEDLQRTFFVLRPIPKDAKLGAGPMEDSENNRLFALPKKVLPKSHSDRFMAFVEKGQTTIKSLKDTFFAGSTHETKTQGTREVPQATPIGEGVYAITEAGRSSHLVYMLTIPTEMGEVQTEMGLRNQGSFVMSVKNPARKGPASARLPQGPDLPKEMIDEFRGLAWVSVKPQYLNYDNVQILLIGEGVDDNLGQAVEPRSKDQKDGREEPQEELEKLEHEDELRVEHLHGNDTVFDDLKLSKSEYPQVPTTW</sequence>
<dbReference type="OrthoDB" id="1028014at2759"/>
<feature type="compositionally biased region" description="Acidic residues" evidence="1">
    <location>
        <begin position="60"/>
        <end position="72"/>
    </location>
</feature>
<feature type="compositionally biased region" description="Basic and acidic residues" evidence="1">
    <location>
        <begin position="129"/>
        <end position="138"/>
    </location>
</feature>
<evidence type="ECO:0000313" key="3">
    <source>
        <dbReference type="Proteomes" id="UP000183809"/>
    </source>
</evidence>
<proteinExistence type="predicted"/>
<keyword evidence="3" id="KW-1185">Reference proteome</keyword>
<dbReference type="EMBL" id="MNUE01000037">
    <property type="protein sequence ID" value="OJD32529.1"/>
    <property type="molecule type" value="Genomic_DNA"/>
</dbReference>
<feature type="compositionally biased region" description="Basic and acidic residues" evidence="1">
    <location>
        <begin position="47"/>
        <end position="59"/>
    </location>
</feature>